<keyword evidence="1" id="KW-0812">Transmembrane</keyword>
<keyword evidence="1" id="KW-0472">Membrane</keyword>
<evidence type="ECO:0000313" key="4">
    <source>
        <dbReference type="Proteomes" id="UP000473681"/>
    </source>
</evidence>
<protein>
    <submittedName>
        <fullName evidence="2">Uncharacterized protein</fullName>
    </submittedName>
</protein>
<dbReference type="Proteomes" id="UP000476820">
    <property type="component" value="Unassembled WGS sequence"/>
</dbReference>
<evidence type="ECO:0000313" key="3">
    <source>
        <dbReference type="EMBL" id="NFN36481.1"/>
    </source>
</evidence>
<organism evidence="2 5">
    <name type="scientific">Clostridium botulinum</name>
    <dbReference type="NCBI Taxonomy" id="1491"/>
    <lineage>
        <taxon>Bacteria</taxon>
        <taxon>Bacillati</taxon>
        <taxon>Bacillota</taxon>
        <taxon>Clostridia</taxon>
        <taxon>Eubacteriales</taxon>
        <taxon>Clostridiaceae</taxon>
        <taxon>Clostridium</taxon>
    </lineage>
</organism>
<dbReference type="RefSeq" id="WP_053342565.1">
    <property type="nucleotide sequence ID" value="NZ_LFPA01000153.1"/>
</dbReference>
<gene>
    <name evidence="2" type="ORF">FC774_13410</name>
    <name evidence="3" type="ORF">FDB51_15460</name>
</gene>
<evidence type="ECO:0000313" key="2">
    <source>
        <dbReference type="EMBL" id="NFF88853.1"/>
    </source>
</evidence>
<accession>A0A0L9Y6H5</accession>
<sequence length="354" mass="40712">MKFKNKKVKVSLICIIGIIIIGIVGIIGTNHLNSSYDKLKESEKQILDEVDKYCKANSKSQIWKDFDLEKRTIMAIDKSSGKAFLINPKDDVSGVFAKKIDMPTDSVIRVYRVSCFAPQMIQFIFDGNFNTIGKKYKVLGNEIFYTKYLESSSIKQKFTSLHYITFLSHEALHYYMQENWDDGSRFSTDLLSKKDIELIRKEYDVLAKIQEALLSGDFVRDTLMNYTKEYIDVMDQRIEKNKEYLDAELSMETAEGTATYVGIKASQIVGYDYGVMYFDNVKNVLISDVMTKLDEGYIEKSFLADRMPYETGALLCLLMDAINVEDWQEKLNNQTSDNPVTLYSILKEFSESNS</sequence>
<name>A0A0L9Y6H5_CLOBO</name>
<evidence type="ECO:0000256" key="1">
    <source>
        <dbReference type="SAM" id="Phobius"/>
    </source>
</evidence>
<dbReference type="AlphaFoldDB" id="A0A0L9Y6H5"/>
<dbReference type="EMBL" id="SWVK01000024">
    <property type="protein sequence ID" value="NFN36481.1"/>
    <property type="molecule type" value="Genomic_DNA"/>
</dbReference>
<evidence type="ECO:0000313" key="5">
    <source>
        <dbReference type="Proteomes" id="UP000476820"/>
    </source>
</evidence>
<dbReference type="EMBL" id="SWOV01000041">
    <property type="protein sequence ID" value="NFF88853.1"/>
    <property type="molecule type" value="Genomic_DNA"/>
</dbReference>
<keyword evidence="1" id="KW-1133">Transmembrane helix</keyword>
<reference evidence="4 5" key="1">
    <citation type="submission" date="2019-04" db="EMBL/GenBank/DDBJ databases">
        <title>Genome sequencing of Clostridium botulinum Groups I-IV and Clostridium butyricum.</title>
        <authorList>
            <person name="Brunt J."/>
            <person name="Van Vliet A.H.M."/>
            <person name="Stringer S.C."/>
            <person name="Carter A.T."/>
            <person name="Peck M.W."/>
        </authorList>
    </citation>
    <scope>NUCLEOTIDE SEQUENCE [LARGE SCALE GENOMIC DNA]</scope>
    <source>
        <strain evidence="2 5">1605</strain>
        <strain evidence="3 4">CB-K-33E</strain>
    </source>
</reference>
<dbReference type="Proteomes" id="UP000473681">
    <property type="component" value="Unassembled WGS sequence"/>
</dbReference>
<feature type="transmembrane region" description="Helical" evidence="1">
    <location>
        <begin position="12"/>
        <end position="32"/>
    </location>
</feature>
<proteinExistence type="predicted"/>
<dbReference type="OrthoDB" id="161597at2"/>
<comment type="caution">
    <text evidence="2">The sequence shown here is derived from an EMBL/GenBank/DDBJ whole genome shotgun (WGS) entry which is preliminary data.</text>
</comment>